<keyword evidence="9" id="KW-1185">Reference proteome</keyword>
<evidence type="ECO:0008006" key="10">
    <source>
        <dbReference type="Google" id="ProtNLM"/>
    </source>
</evidence>
<evidence type="ECO:0000256" key="2">
    <source>
        <dbReference type="ARBA" id="ARBA00006275"/>
    </source>
</evidence>
<evidence type="ECO:0000313" key="8">
    <source>
        <dbReference type="EMBL" id="RBL93964.1"/>
    </source>
</evidence>
<gene>
    <name evidence="8" type="ORF">DF182_15885</name>
</gene>
<dbReference type="InterPro" id="IPR012944">
    <property type="entry name" value="SusD_RagB_dom"/>
</dbReference>
<dbReference type="InterPro" id="IPR033985">
    <property type="entry name" value="SusD-like_N"/>
</dbReference>
<keyword evidence="4" id="KW-0472">Membrane</keyword>
<feature type="domain" description="RagB/SusD" evidence="6">
    <location>
        <begin position="335"/>
        <end position="464"/>
    </location>
</feature>
<dbReference type="Pfam" id="PF07980">
    <property type="entry name" value="SusD_RagB"/>
    <property type="match status" value="1"/>
</dbReference>
<evidence type="ECO:0000256" key="5">
    <source>
        <dbReference type="ARBA" id="ARBA00023237"/>
    </source>
</evidence>
<dbReference type="Proteomes" id="UP000253410">
    <property type="component" value="Unassembled WGS sequence"/>
</dbReference>
<accession>A0A365Y7K4</accession>
<dbReference type="Pfam" id="PF14322">
    <property type="entry name" value="SusD-like_3"/>
    <property type="match status" value="1"/>
</dbReference>
<dbReference type="EMBL" id="QFFJ01000001">
    <property type="protein sequence ID" value="RBL93964.1"/>
    <property type="molecule type" value="Genomic_DNA"/>
</dbReference>
<keyword evidence="5" id="KW-0998">Cell outer membrane</keyword>
<dbReference type="OrthoDB" id="697229at2"/>
<evidence type="ECO:0000256" key="3">
    <source>
        <dbReference type="ARBA" id="ARBA00022729"/>
    </source>
</evidence>
<name>A0A365Y7K4_9BACT</name>
<evidence type="ECO:0000313" key="9">
    <source>
        <dbReference type="Proteomes" id="UP000253410"/>
    </source>
</evidence>
<reference evidence="8 9" key="1">
    <citation type="submission" date="2018-05" db="EMBL/GenBank/DDBJ databases">
        <title>Chitinophaga sp. K3CV102501T nov., isolated from isolated from a monsoon evergreen broad-leaved forest soil.</title>
        <authorList>
            <person name="Lv Y."/>
        </authorList>
    </citation>
    <scope>NUCLEOTIDE SEQUENCE [LARGE SCALE GENOMIC DNA]</scope>
    <source>
        <strain evidence="8 9">GDMCC 1.1325</strain>
    </source>
</reference>
<dbReference type="GO" id="GO:0009279">
    <property type="term" value="C:cell outer membrane"/>
    <property type="evidence" value="ECO:0007669"/>
    <property type="project" value="UniProtKB-SubCell"/>
</dbReference>
<evidence type="ECO:0000259" key="7">
    <source>
        <dbReference type="Pfam" id="PF14322"/>
    </source>
</evidence>
<dbReference type="AlphaFoldDB" id="A0A365Y7K4"/>
<dbReference type="InterPro" id="IPR011990">
    <property type="entry name" value="TPR-like_helical_dom_sf"/>
</dbReference>
<keyword evidence="3" id="KW-0732">Signal</keyword>
<comment type="subcellular location">
    <subcellularLocation>
        <location evidence="1">Cell outer membrane</location>
    </subcellularLocation>
</comment>
<dbReference type="Gene3D" id="1.25.40.390">
    <property type="match status" value="1"/>
</dbReference>
<organism evidence="8 9">
    <name type="scientific">Chitinophaga flava</name>
    <dbReference type="NCBI Taxonomy" id="2259036"/>
    <lineage>
        <taxon>Bacteria</taxon>
        <taxon>Pseudomonadati</taxon>
        <taxon>Bacteroidota</taxon>
        <taxon>Chitinophagia</taxon>
        <taxon>Chitinophagales</taxon>
        <taxon>Chitinophagaceae</taxon>
        <taxon>Chitinophaga</taxon>
    </lineage>
</organism>
<sequence length="466" mass="52129">MKKIMQLVLGGSLMIGAASCKKYLEIVPKGEKIPQTLADYKPLVESKSAHTFDYTNQAVVANEFYTPQQQQVAINLSTINFNWQEDKSRAELIIDDAAYNGAYAGIFIYNTLVNNVPDAIEGSAAGKAQLVAQARVARSMLYFYLVTSYARMYDAATAASDPAVPFNITGDAEDKPEQVSVQKIYDFILQDVNAALPDLPKTAENAYYANKGAGYAFLSRVHLFMKHYDEAAGFADKALAENSVLFDYPGYYNDNKAVLEKPTLSVNTPKFEFTNPENYIFHYGGSIAQLQGFYASSMRYADSAQYDKGDARLLVNFAPRSLGPTSETIWSYRRNDNVNVGGIRTPEMYYIKAECLARAGKMGEAMAALNTVRRKRILAASYTDVAANTPEEAISLIRRELRCEYRGTGMIYLDYRRFNNDPQYKATITKVEGTRTYSIKPESLMWIMPFSVKALAYNKTLQQNSK</sequence>
<comment type="caution">
    <text evidence="8">The sequence shown here is derived from an EMBL/GenBank/DDBJ whole genome shotgun (WGS) entry which is preliminary data.</text>
</comment>
<proteinExistence type="inferred from homology"/>
<evidence type="ECO:0000256" key="4">
    <source>
        <dbReference type="ARBA" id="ARBA00023136"/>
    </source>
</evidence>
<evidence type="ECO:0000256" key="1">
    <source>
        <dbReference type="ARBA" id="ARBA00004442"/>
    </source>
</evidence>
<feature type="domain" description="SusD-like N-terminal" evidence="7">
    <location>
        <begin position="23"/>
        <end position="223"/>
    </location>
</feature>
<comment type="similarity">
    <text evidence="2">Belongs to the SusD family.</text>
</comment>
<evidence type="ECO:0000259" key="6">
    <source>
        <dbReference type="Pfam" id="PF07980"/>
    </source>
</evidence>
<dbReference type="SUPFAM" id="SSF48452">
    <property type="entry name" value="TPR-like"/>
    <property type="match status" value="1"/>
</dbReference>
<protein>
    <recommendedName>
        <fullName evidence="10">RagB/SusD family nutrient uptake outer membrane protein</fullName>
    </recommendedName>
</protein>
<dbReference type="RefSeq" id="WP_113616588.1">
    <property type="nucleotide sequence ID" value="NZ_QFFJ01000001.1"/>
</dbReference>
<dbReference type="PROSITE" id="PS51257">
    <property type="entry name" value="PROKAR_LIPOPROTEIN"/>
    <property type="match status" value="1"/>
</dbReference>